<evidence type="ECO:0000313" key="5">
    <source>
        <dbReference type="EMBL" id="KAJ6715268.1"/>
    </source>
</evidence>
<feature type="compositionally biased region" description="Low complexity" evidence="3">
    <location>
        <begin position="74"/>
        <end position="83"/>
    </location>
</feature>
<feature type="region of interest" description="Disordered" evidence="3">
    <location>
        <begin position="451"/>
        <end position="540"/>
    </location>
</feature>
<dbReference type="Proteomes" id="UP001151529">
    <property type="component" value="Chromosome 1"/>
</dbReference>
<keyword evidence="4" id="KW-1133">Transmembrane helix</keyword>
<dbReference type="PANTHER" id="PTHR31342">
    <property type="entry name" value="PROTEIN CHUP1, CHLOROPLASTIC"/>
    <property type="match status" value="1"/>
</dbReference>
<keyword evidence="6" id="KW-1185">Reference proteome</keyword>
<gene>
    <name evidence="5" type="ORF">OIU85_026743</name>
</gene>
<evidence type="ECO:0000256" key="2">
    <source>
        <dbReference type="SAM" id="Coils"/>
    </source>
</evidence>
<feature type="compositionally biased region" description="Basic and acidic residues" evidence="3">
    <location>
        <begin position="515"/>
        <end position="525"/>
    </location>
</feature>
<comment type="caution">
    <text evidence="5">The sequence shown here is derived from an EMBL/GenBank/DDBJ whole genome shotgun (WGS) entry which is preliminary data.</text>
</comment>
<organism evidence="5 6">
    <name type="scientific">Salix viminalis</name>
    <name type="common">Common osier</name>
    <name type="synonym">Basket willow</name>
    <dbReference type="NCBI Taxonomy" id="40686"/>
    <lineage>
        <taxon>Eukaryota</taxon>
        <taxon>Viridiplantae</taxon>
        <taxon>Streptophyta</taxon>
        <taxon>Embryophyta</taxon>
        <taxon>Tracheophyta</taxon>
        <taxon>Spermatophyta</taxon>
        <taxon>Magnoliopsida</taxon>
        <taxon>eudicotyledons</taxon>
        <taxon>Gunneridae</taxon>
        <taxon>Pentapetalae</taxon>
        <taxon>rosids</taxon>
        <taxon>fabids</taxon>
        <taxon>Malpighiales</taxon>
        <taxon>Salicaceae</taxon>
        <taxon>Saliceae</taxon>
        <taxon>Salix</taxon>
    </lineage>
</organism>
<dbReference type="AlphaFoldDB" id="A0A9Q0TPA1"/>
<feature type="transmembrane region" description="Helical" evidence="4">
    <location>
        <begin position="12"/>
        <end position="31"/>
    </location>
</feature>
<feature type="compositionally biased region" description="Polar residues" evidence="3">
    <location>
        <begin position="453"/>
        <end position="498"/>
    </location>
</feature>
<evidence type="ECO:0000256" key="1">
    <source>
        <dbReference type="ARBA" id="ARBA00023054"/>
    </source>
</evidence>
<proteinExistence type="predicted"/>
<sequence>MVKDKRDIRPVLVKFGVALALSFAGFLLARLKINRNKSSQLPLSPRSSDHGSEADVGGERTWSGDDLQVKNRTSSSGSVASISAERCDDQGVPIVPADNSKVLSPSSRHGGDKDGNLSTEFNDSVKETIRPDVENPRSIKGVEEVDYEQEIRHLKNMVRMLRERERNLEVQMLEFYGLKEQEAAVMELQNRRLQAQVVDHAKVVAELDSARSKIKLLKKKLRSEAEQNKEQIMSLKTRVSRLQEEELKSAATGSDIKMKFQRLKGLEIEAEELRKSNSKLHLENPELLSQLESTQILANSLLEDPETETLRKQGDRLRQENSDLAKQVEELQADRCSDVEELVYLRWVNACLRYELRHFQPPDGKTVARDLSKSLSFGSEMKAKQLILEYANSEGMAEKGINLMEFEPDHWSSSQASCTTDAGELDDSLSSKTSHSGKTRVFHKLRKILLGKETQNQSHGSSGERNGVTGDSGSPKTTDVSSDLQSTGGQTPSLYSSRHSFRHSMDIQRFSRSLENSRRFSEDSGSRAGNGSRMDKLHRKSASIGSFDAFRCSSSK</sequence>
<protein>
    <submittedName>
        <fullName evidence="5">PROTEIN CHUP1 CHLOROPLASTIC</fullName>
    </submittedName>
</protein>
<feature type="region of interest" description="Disordered" evidence="3">
    <location>
        <begin position="39"/>
        <end position="125"/>
    </location>
</feature>
<dbReference type="OrthoDB" id="1870283at2759"/>
<name>A0A9Q0TPA1_SALVM</name>
<dbReference type="InterPro" id="IPR040265">
    <property type="entry name" value="CHUP1/IPGA1-like"/>
</dbReference>
<dbReference type="GO" id="GO:0055028">
    <property type="term" value="C:cortical microtubule"/>
    <property type="evidence" value="ECO:0007669"/>
    <property type="project" value="TreeGrafter"/>
</dbReference>
<dbReference type="PANTHER" id="PTHR31342:SF4">
    <property type="entry name" value="ACTIN BINDING PROTEIN FAMILY"/>
    <property type="match status" value="1"/>
</dbReference>
<keyword evidence="1 2" id="KW-0175">Coiled coil</keyword>
<keyword evidence="4" id="KW-0812">Transmembrane</keyword>
<dbReference type="EMBL" id="JAPFFL010000007">
    <property type="protein sequence ID" value="KAJ6715268.1"/>
    <property type="molecule type" value="Genomic_DNA"/>
</dbReference>
<evidence type="ECO:0000256" key="3">
    <source>
        <dbReference type="SAM" id="MobiDB-lite"/>
    </source>
</evidence>
<accession>A0A9Q0TPA1</accession>
<evidence type="ECO:0000313" key="6">
    <source>
        <dbReference type="Proteomes" id="UP001151529"/>
    </source>
</evidence>
<feature type="coiled-coil region" evidence="2">
    <location>
        <begin position="144"/>
        <end position="283"/>
    </location>
</feature>
<feature type="region of interest" description="Disordered" evidence="3">
    <location>
        <begin position="412"/>
        <end position="438"/>
    </location>
</feature>
<reference evidence="5" key="1">
    <citation type="submission" date="2022-11" db="EMBL/GenBank/DDBJ databases">
        <authorList>
            <person name="Hyden B.L."/>
            <person name="Feng K."/>
            <person name="Yates T."/>
            <person name="Jawdy S."/>
            <person name="Smart L.B."/>
            <person name="Muchero W."/>
        </authorList>
    </citation>
    <scope>NUCLEOTIDE SEQUENCE</scope>
    <source>
        <tissue evidence="5">Shoot tip</tissue>
    </source>
</reference>
<keyword evidence="4" id="KW-0472">Membrane</keyword>
<dbReference type="GO" id="GO:0072699">
    <property type="term" value="P:protein localization to cortical microtubule cytoskeleton"/>
    <property type="evidence" value="ECO:0007669"/>
    <property type="project" value="TreeGrafter"/>
</dbReference>
<reference evidence="5" key="2">
    <citation type="journal article" date="2023" name="Int. J. Mol. Sci.">
        <title>De Novo Assembly and Annotation of 11 Diverse Shrub Willow (Salix) Genomes Reveals Novel Gene Organization in Sex-Linked Regions.</title>
        <authorList>
            <person name="Hyden B."/>
            <person name="Feng K."/>
            <person name="Yates T.B."/>
            <person name="Jawdy S."/>
            <person name="Cereghino C."/>
            <person name="Smart L.B."/>
            <person name="Muchero W."/>
        </authorList>
    </citation>
    <scope>NUCLEOTIDE SEQUENCE [LARGE SCALE GENOMIC DNA]</scope>
    <source>
        <tissue evidence="5">Shoot tip</tissue>
    </source>
</reference>
<evidence type="ECO:0000256" key="4">
    <source>
        <dbReference type="SAM" id="Phobius"/>
    </source>
</evidence>